<keyword evidence="2" id="KW-0812">Transmembrane</keyword>
<proteinExistence type="predicted"/>
<reference evidence="3 4" key="1">
    <citation type="journal article" date="2016" name="Genome Biol. Evol.">
        <title>Gene Family Evolution Reflects Adaptation to Soil Environmental Stressors in the Genome of the Collembolan Orchesella cincta.</title>
        <authorList>
            <person name="Faddeeva-Vakhrusheva A."/>
            <person name="Derks M.F."/>
            <person name="Anvar S.Y."/>
            <person name="Agamennone V."/>
            <person name="Suring W."/>
            <person name="Smit S."/>
            <person name="van Straalen N.M."/>
            <person name="Roelofs D."/>
        </authorList>
    </citation>
    <scope>NUCLEOTIDE SEQUENCE [LARGE SCALE GENOMIC DNA]</scope>
    <source>
        <tissue evidence="3">Mixed pool</tissue>
    </source>
</reference>
<name>A0A1D2MZZ2_ORCCI</name>
<dbReference type="AlphaFoldDB" id="A0A1D2MZZ2"/>
<comment type="caution">
    <text evidence="3">The sequence shown here is derived from an EMBL/GenBank/DDBJ whole genome shotgun (WGS) entry which is preliminary data.</text>
</comment>
<organism evidence="3 4">
    <name type="scientific">Orchesella cincta</name>
    <name type="common">Springtail</name>
    <name type="synonym">Podura cincta</name>
    <dbReference type="NCBI Taxonomy" id="48709"/>
    <lineage>
        <taxon>Eukaryota</taxon>
        <taxon>Metazoa</taxon>
        <taxon>Ecdysozoa</taxon>
        <taxon>Arthropoda</taxon>
        <taxon>Hexapoda</taxon>
        <taxon>Collembola</taxon>
        <taxon>Entomobryomorpha</taxon>
        <taxon>Entomobryoidea</taxon>
        <taxon>Orchesellidae</taxon>
        <taxon>Orchesellinae</taxon>
        <taxon>Orchesella</taxon>
    </lineage>
</organism>
<gene>
    <name evidence="3" type="ORF">Ocin01_08074</name>
</gene>
<feature type="transmembrane region" description="Helical" evidence="2">
    <location>
        <begin position="52"/>
        <end position="71"/>
    </location>
</feature>
<feature type="transmembrane region" description="Helical" evidence="2">
    <location>
        <begin position="83"/>
        <end position="107"/>
    </location>
</feature>
<accession>A0A1D2MZZ2</accession>
<feature type="region of interest" description="Disordered" evidence="1">
    <location>
        <begin position="165"/>
        <end position="197"/>
    </location>
</feature>
<dbReference type="Proteomes" id="UP000094527">
    <property type="component" value="Unassembled WGS sequence"/>
</dbReference>
<evidence type="ECO:0000313" key="4">
    <source>
        <dbReference type="Proteomes" id="UP000094527"/>
    </source>
</evidence>
<evidence type="ECO:0000313" key="3">
    <source>
        <dbReference type="EMBL" id="ODM98606.1"/>
    </source>
</evidence>
<keyword evidence="2" id="KW-1133">Transmembrane helix</keyword>
<feature type="compositionally biased region" description="Basic and acidic residues" evidence="1">
    <location>
        <begin position="165"/>
        <end position="177"/>
    </location>
</feature>
<keyword evidence="2" id="KW-0472">Membrane</keyword>
<evidence type="ECO:0000256" key="2">
    <source>
        <dbReference type="SAM" id="Phobius"/>
    </source>
</evidence>
<protein>
    <submittedName>
        <fullName evidence="3">Uncharacterized protein</fullName>
    </submittedName>
</protein>
<dbReference type="EMBL" id="LJIJ01000340">
    <property type="protein sequence ID" value="ODM98606.1"/>
    <property type="molecule type" value="Genomic_DNA"/>
</dbReference>
<keyword evidence="4" id="KW-1185">Reference proteome</keyword>
<sequence length="197" mass="22416">MEFLKQAVIRTKGRFIRLGESVVSELENAHDEFSMHGCPLTFRDINKRSANVATIFSLLLVGVTLPIIVYYRGLSEMELYFGLLLNFFFGWTLFYLLVMTAHGLWVFSYIIGSKIGKSGIFWGFIEKRWTKSIDKITEELLVNKSVDINDHSADVLVPVHTYKKKGDSLEDEKKSEPKPQLQATDEEEPTTSPVSSS</sequence>
<evidence type="ECO:0000256" key="1">
    <source>
        <dbReference type="SAM" id="MobiDB-lite"/>
    </source>
</evidence>